<protein>
    <recommendedName>
        <fullName evidence="4">Protein kinase domain-containing protein</fullName>
    </recommendedName>
</protein>
<accession>A0A5J4VAP6</accession>
<dbReference type="InterPro" id="IPR000719">
    <property type="entry name" value="Prot_kinase_dom"/>
</dbReference>
<dbReference type="PANTHER" id="PTHR24348">
    <property type="entry name" value="SERINE/THREONINE-PROTEIN KINASE UNC-51-RELATED"/>
    <property type="match status" value="1"/>
</dbReference>
<sequence length="555" mass="64013">MDHQNILRNLSFVPIRALGAGSFGRVFLVYDADITQQQIAVKIIMMKQLDNREWNTGSEFANMKTLSIIARQLNFSLPSYTFRALLKQILKGLSVFHAAGLVHHDIKCSNILMHCPLGSGRVHAKISDFGLANKKEDTINEQTYVVGTLLHMAPEMFKEPPNQDQSSDIYALGVAFYRLITHEYPVKPTTESQRKKMTRLKYIERPSKIKDDTFWDLLSRMLEFDPNKRIAAAKALQHHYFTSPEAIFDISLEQQDLALKAVTAELNGDKCITEFDKDPTFIVEESEIRKFIDPISYLYASLPYTITVEEKQLEDRLRDLNMTIEEIIKSLEIFKELNLLERDIVCANLCQLLKSSWNTKNKAINDGIIEIIVNSLKPLQDNEQIYPIYYKSLMIIIEETLAVDKYKIILEFILMLVKNSIVSLDDFIVFNGIRVYQQFLTSEADFQGEGNLIELRQRFEDDGPLEQLLKIFRSKTYKNEMIVNNAAIAIGYIYKAMRVPEKFGKAIIERNKVIISQPYLYIPIRALVGLGYLAEKPPTNSSKQFPLKYQWYISR</sequence>
<dbReference type="AlphaFoldDB" id="A0A5J4VAP6"/>
<name>A0A5J4VAP6_9EUKA</name>
<evidence type="ECO:0000313" key="6">
    <source>
        <dbReference type="Proteomes" id="UP000324800"/>
    </source>
</evidence>
<dbReference type="GO" id="GO:0005737">
    <property type="term" value="C:cytoplasm"/>
    <property type="evidence" value="ECO:0007669"/>
    <property type="project" value="TreeGrafter"/>
</dbReference>
<comment type="caution">
    <text evidence="5">The sequence shown here is derived from an EMBL/GenBank/DDBJ whole genome shotgun (WGS) entry which is preliminary data.</text>
</comment>
<dbReference type="EMBL" id="SNRW01008366">
    <property type="protein sequence ID" value="KAA6379639.1"/>
    <property type="molecule type" value="Genomic_DNA"/>
</dbReference>
<dbReference type="InterPro" id="IPR008271">
    <property type="entry name" value="Ser/Thr_kinase_AS"/>
</dbReference>
<dbReference type="InterPro" id="IPR016024">
    <property type="entry name" value="ARM-type_fold"/>
</dbReference>
<reference evidence="5 6" key="1">
    <citation type="submission" date="2019-03" db="EMBL/GenBank/DDBJ databases">
        <title>Single cell metagenomics reveals metabolic interactions within the superorganism composed of flagellate Streblomastix strix and complex community of Bacteroidetes bacteria on its surface.</title>
        <authorList>
            <person name="Treitli S.C."/>
            <person name="Kolisko M."/>
            <person name="Husnik F."/>
            <person name="Keeling P."/>
            <person name="Hampl V."/>
        </authorList>
    </citation>
    <scope>NUCLEOTIDE SEQUENCE [LARGE SCALE GENOMIC DNA]</scope>
    <source>
        <strain evidence="5">ST1C</strain>
    </source>
</reference>
<proteinExistence type="predicted"/>
<dbReference type="SUPFAM" id="SSF48371">
    <property type="entry name" value="ARM repeat"/>
    <property type="match status" value="1"/>
</dbReference>
<evidence type="ECO:0000259" key="4">
    <source>
        <dbReference type="PROSITE" id="PS50011"/>
    </source>
</evidence>
<dbReference type="SMART" id="SM00220">
    <property type="entry name" value="S_TKc"/>
    <property type="match status" value="1"/>
</dbReference>
<dbReference type="Gene3D" id="3.30.200.20">
    <property type="entry name" value="Phosphorylase Kinase, domain 1"/>
    <property type="match status" value="1"/>
</dbReference>
<keyword evidence="1 3" id="KW-0547">Nucleotide-binding</keyword>
<organism evidence="5 6">
    <name type="scientific">Streblomastix strix</name>
    <dbReference type="NCBI Taxonomy" id="222440"/>
    <lineage>
        <taxon>Eukaryota</taxon>
        <taxon>Metamonada</taxon>
        <taxon>Preaxostyla</taxon>
        <taxon>Oxymonadida</taxon>
        <taxon>Streblomastigidae</taxon>
        <taxon>Streblomastix</taxon>
    </lineage>
</organism>
<dbReference type="SUPFAM" id="SSF56112">
    <property type="entry name" value="Protein kinase-like (PK-like)"/>
    <property type="match status" value="1"/>
</dbReference>
<dbReference type="PROSITE" id="PS00107">
    <property type="entry name" value="PROTEIN_KINASE_ATP"/>
    <property type="match status" value="1"/>
</dbReference>
<evidence type="ECO:0000313" key="5">
    <source>
        <dbReference type="EMBL" id="KAA6379639.1"/>
    </source>
</evidence>
<dbReference type="GO" id="GO:0010506">
    <property type="term" value="P:regulation of autophagy"/>
    <property type="evidence" value="ECO:0007669"/>
    <property type="project" value="InterPro"/>
</dbReference>
<dbReference type="PROSITE" id="PS00108">
    <property type="entry name" value="PROTEIN_KINASE_ST"/>
    <property type="match status" value="1"/>
</dbReference>
<dbReference type="InterPro" id="IPR045269">
    <property type="entry name" value="Atg1-like"/>
</dbReference>
<dbReference type="InterPro" id="IPR017441">
    <property type="entry name" value="Protein_kinase_ATP_BS"/>
</dbReference>
<evidence type="ECO:0000256" key="1">
    <source>
        <dbReference type="ARBA" id="ARBA00022741"/>
    </source>
</evidence>
<feature type="domain" description="Protein kinase" evidence="4">
    <location>
        <begin position="1"/>
        <end position="241"/>
    </location>
</feature>
<evidence type="ECO:0000256" key="2">
    <source>
        <dbReference type="ARBA" id="ARBA00022840"/>
    </source>
</evidence>
<keyword evidence="2 3" id="KW-0067">ATP-binding</keyword>
<dbReference type="Proteomes" id="UP000324800">
    <property type="component" value="Unassembled WGS sequence"/>
</dbReference>
<dbReference type="InterPro" id="IPR011009">
    <property type="entry name" value="Kinase-like_dom_sf"/>
</dbReference>
<dbReference type="Gene3D" id="1.10.510.10">
    <property type="entry name" value="Transferase(Phosphotransferase) domain 1"/>
    <property type="match status" value="1"/>
</dbReference>
<dbReference type="Pfam" id="PF00069">
    <property type="entry name" value="Pkinase"/>
    <property type="match status" value="1"/>
</dbReference>
<evidence type="ECO:0000256" key="3">
    <source>
        <dbReference type="PROSITE-ProRule" id="PRU10141"/>
    </source>
</evidence>
<dbReference type="GO" id="GO:0004674">
    <property type="term" value="F:protein serine/threonine kinase activity"/>
    <property type="evidence" value="ECO:0007669"/>
    <property type="project" value="InterPro"/>
</dbReference>
<feature type="binding site" evidence="3">
    <location>
        <position position="42"/>
    </location>
    <ligand>
        <name>ATP</name>
        <dbReference type="ChEBI" id="CHEBI:30616"/>
    </ligand>
</feature>
<gene>
    <name evidence="5" type="ORF">EZS28_024835</name>
</gene>
<dbReference type="GO" id="GO:0005524">
    <property type="term" value="F:ATP binding"/>
    <property type="evidence" value="ECO:0007669"/>
    <property type="project" value="UniProtKB-UniRule"/>
</dbReference>
<dbReference type="PROSITE" id="PS50011">
    <property type="entry name" value="PROTEIN_KINASE_DOM"/>
    <property type="match status" value="1"/>
</dbReference>